<name>A0AAV4MK47_CAEEX</name>
<accession>A0AAV4MK47</accession>
<organism evidence="2 3">
    <name type="scientific">Caerostris extrusa</name>
    <name type="common">Bark spider</name>
    <name type="synonym">Caerostris bankana</name>
    <dbReference type="NCBI Taxonomy" id="172846"/>
    <lineage>
        <taxon>Eukaryota</taxon>
        <taxon>Metazoa</taxon>
        <taxon>Ecdysozoa</taxon>
        <taxon>Arthropoda</taxon>
        <taxon>Chelicerata</taxon>
        <taxon>Arachnida</taxon>
        <taxon>Araneae</taxon>
        <taxon>Araneomorphae</taxon>
        <taxon>Entelegynae</taxon>
        <taxon>Araneoidea</taxon>
        <taxon>Araneidae</taxon>
        <taxon>Caerostris</taxon>
    </lineage>
</organism>
<dbReference type="AlphaFoldDB" id="A0AAV4MK47"/>
<protein>
    <recommendedName>
        <fullName evidence="4">Nuclear nucleic acid-binding protein C1D</fullName>
    </recommendedName>
</protein>
<proteinExistence type="predicted"/>
<comment type="caution">
    <text evidence="2">The sequence shown here is derived from an EMBL/GenBank/DDBJ whole genome shotgun (WGS) entry which is preliminary data.</text>
</comment>
<evidence type="ECO:0000256" key="1">
    <source>
        <dbReference type="SAM" id="MobiDB-lite"/>
    </source>
</evidence>
<evidence type="ECO:0000313" key="2">
    <source>
        <dbReference type="EMBL" id="GIX71174.1"/>
    </source>
</evidence>
<sequence>MDTSISEGTPSINNVIKKLPNNNNELMTVALQHFKDILNLTDIRDLKQAFRVSALSLVTIISHQSFLLAQMKGRMIEMEKNLNERLLSAKQNPPKDIPLRKNYHSRE</sequence>
<evidence type="ECO:0008006" key="4">
    <source>
        <dbReference type="Google" id="ProtNLM"/>
    </source>
</evidence>
<feature type="region of interest" description="Disordered" evidence="1">
    <location>
        <begin position="87"/>
        <end position="107"/>
    </location>
</feature>
<gene>
    <name evidence="2" type="ORF">CEXT_318761</name>
</gene>
<dbReference type="EMBL" id="BPLR01019732">
    <property type="protein sequence ID" value="GIX71174.1"/>
    <property type="molecule type" value="Genomic_DNA"/>
</dbReference>
<reference evidence="2 3" key="1">
    <citation type="submission" date="2021-06" db="EMBL/GenBank/DDBJ databases">
        <title>Caerostris extrusa draft genome.</title>
        <authorList>
            <person name="Kono N."/>
            <person name="Arakawa K."/>
        </authorList>
    </citation>
    <scope>NUCLEOTIDE SEQUENCE [LARGE SCALE GENOMIC DNA]</scope>
</reference>
<dbReference type="Proteomes" id="UP001054945">
    <property type="component" value="Unassembled WGS sequence"/>
</dbReference>
<evidence type="ECO:0000313" key="3">
    <source>
        <dbReference type="Proteomes" id="UP001054945"/>
    </source>
</evidence>
<keyword evidence="3" id="KW-1185">Reference proteome</keyword>